<dbReference type="Proteomes" id="UP001530293">
    <property type="component" value="Unassembled WGS sequence"/>
</dbReference>
<dbReference type="InterPro" id="IPR017136">
    <property type="entry name" value="UCP037205"/>
</dbReference>
<evidence type="ECO:0000256" key="2">
    <source>
        <dbReference type="SAM" id="SignalP"/>
    </source>
</evidence>
<evidence type="ECO:0000313" key="4">
    <source>
        <dbReference type="Proteomes" id="UP001530293"/>
    </source>
</evidence>
<gene>
    <name evidence="3" type="ORF">ACHAWU_010383</name>
</gene>
<dbReference type="AlphaFoldDB" id="A0ABD3MNF8"/>
<feature type="chain" id="PRO_5044796399" evidence="2">
    <location>
        <begin position="28"/>
        <end position="140"/>
    </location>
</feature>
<dbReference type="Pfam" id="PF10013">
    <property type="entry name" value="DUF2256"/>
    <property type="match status" value="1"/>
</dbReference>
<keyword evidence="4" id="KW-1185">Reference proteome</keyword>
<dbReference type="PROSITE" id="PS51257">
    <property type="entry name" value="PROKAR_LIPOPROTEIN"/>
    <property type="match status" value="1"/>
</dbReference>
<evidence type="ECO:0000256" key="1">
    <source>
        <dbReference type="SAM" id="MobiDB-lite"/>
    </source>
</evidence>
<dbReference type="EMBL" id="JALLBG020000097">
    <property type="protein sequence ID" value="KAL3765192.1"/>
    <property type="molecule type" value="Genomic_DNA"/>
</dbReference>
<feature type="region of interest" description="Disordered" evidence="1">
    <location>
        <begin position="55"/>
        <end position="99"/>
    </location>
</feature>
<feature type="compositionally biased region" description="Low complexity" evidence="1">
    <location>
        <begin position="66"/>
        <end position="76"/>
    </location>
</feature>
<dbReference type="PANTHER" id="PTHR37463">
    <property type="entry name" value="GSL3115 PROTEIN"/>
    <property type="match status" value="1"/>
</dbReference>
<proteinExistence type="predicted"/>
<accession>A0ABD3MNF8</accession>
<dbReference type="PANTHER" id="PTHR37463:SF1">
    <property type="entry name" value="DUF2256 DOMAIN-CONTAINING PROTEIN"/>
    <property type="match status" value="1"/>
</dbReference>
<sequence>MPKPMPLIKRLILSFCALSAAAGSGSGSGSCAIRSSTTFISPLVIARSTILKSGPTQQLHLHPEPSSSSSRSGTSSWRLFGRRGGGDSSNKEKKPSKSNLPEKICVVCGRPFTWRKKWERCWDEVTCCSKSCNSQRRSGQ</sequence>
<evidence type="ECO:0000313" key="3">
    <source>
        <dbReference type="EMBL" id="KAL3765192.1"/>
    </source>
</evidence>
<reference evidence="3 4" key="1">
    <citation type="submission" date="2024-10" db="EMBL/GenBank/DDBJ databases">
        <title>Updated reference genomes for cyclostephanoid diatoms.</title>
        <authorList>
            <person name="Roberts W.R."/>
            <person name="Alverson A.J."/>
        </authorList>
    </citation>
    <scope>NUCLEOTIDE SEQUENCE [LARGE SCALE GENOMIC DNA]</scope>
    <source>
        <strain evidence="3 4">AJA232-27</strain>
    </source>
</reference>
<name>A0ABD3MNF8_9STRA</name>
<keyword evidence="2" id="KW-0732">Signal</keyword>
<organism evidence="3 4">
    <name type="scientific">Discostella pseudostelligera</name>
    <dbReference type="NCBI Taxonomy" id="259834"/>
    <lineage>
        <taxon>Eukaryota</taxon>
        <taxon>Sar</taxon>
        <taxon>Stramenopiles</taxon>
        <taxon>Ochrophyta</taxon>
        <taxon>Bacillariophyta</taxon>
        <taxon>Coscinodiscophyceae</taxon>
        <taxon>Thalassiosirophycidae</taxon>
        <taxon>Stephanodiscales</taxon>
        <taxon>Stephanodiscaceae</taxon>
        <taxon>Discostella</taxon>
    </lineage>
</organism>
<feature type="signal peptide" evidence="2">
    <location>
        <begin position="1"/>
        <end position="27"/>
    </location>
</feature>
<comment type="caution">
    <text evidence="3">The sequence shown here is derived from an EMBL/GenBank/DDBJ whole genome shotgun (WGS) entry which is preliminary data.</text>
</comment>
<protein>
    <submittedName>
        <fullName evidence="3">Uncharacterized protein</fullName>
    </submittedName>
</protein>